<dbReference type="HOGENOM" id="CLU_120467_2_0_0"/>
<keyword evidence="5 6" id="KW-0472">Membrane</keyword>
<gene>
    <name evidence="8" type="ORF">HL41_04490</name>
</gene>
<evidence type="ECO:0000313" key="8">
    <source>
        <dbReference type="EMBL" id="AIH04082.1"/>
    </source>
</evidence>
<evidence type="ECO:0000256" key="1">
    <source>
        <dbReference type="ARBA" id="ARBA00004141"/>
    </source>
</evidence>
<dbReference type="InterPro" id="IPR050638">
    <property type="entry name" value="AA-Vitamin_Transporters"/>
</dbReference>
<evidence type="ECO:0000256" key="6">
    <source>
        <dbReference type="SAM" id="Phobius"/>
    </source>
</evidence>
<sequence>MLWLLTITLWGICPIIEKIGLKNVDPLLALFIRTSAALMGLSLAVFLTGAFKPEVLNLKNIAVLSLSGILGGFLGMLTYFTLLKSQNASQIVPLTSVYPLVSTLFAILFLKEELHLIKILAIFLIVSGIFLLFKNP</sequence>
<accession>A0A075WZK2</accession>
<feature type="transmembrane region" description="Helical" evidence="6">
    <location>
        <begin position="61"/>
        <end position="82"/>
    </location>
</feature>
<dbReference type="GO" id="GO:0016020">
    <property type="term" value="C:membrane"/>
    <property type="evidence" value="ECO:0007669"/>
    <property type="project" value="UniProtKB-SubCell"/>
</dbReference>
<dbReference type="SUPFAM" id="SSF103481">
    <property type="entry name" value="Multidrug resistance efflux transporter EmrE"/>
    <property type="match status" value="1"/>
</dbReference>
<feature type="domain" description="EamA" evidence="7">
    <location>
        <begin position="2"/>
        <end position="133"/>
    </location>
</feature>
<dbReference type="Proteomes" id="UP000028481">
    <property type="component" value="Chromosome"/>
</dbReference>
<keyword evidence="9" id="KW-1185">Reference proteome</keyword>
<reference evidence="8 9" key="1">
    <citation type="journal article" date="2015" name="Genome Announc.">
        <title>Genome Sequence of a Sulfate-Reducing Thermophilic Bacterium, Thermodesulfobacterium commune DSM 2178T (Phylum Thermodesulfobacteria).</title>
        <authorList>
            <person name="Bhatnagar S."/>
            <person name="Badger J.H."/>
            <person name="Madupu R."/>
            <person name="Khouri H.M."/>
            <person name="O'Connor E.M."/>
            <person name="Robb F.T."/>
            <person name="Ward N.L."/>
            <person name="Eisen J.A."/>
        </authorList>
    </citation>
    <scope>NUCLEOTIDE SEQUENCE [LARGE SCALE GENOMIC DNA]</scope>
    <source>
        <strain evidence="8 9">DSM 2178</strain>
    </source>
</reference>
<dbReference type="KEGG" id="tcm:HL41_04490"/>
<dbReference type="AlphaFoldDB" id="A0A075WZK2"/>
<dbReference type="PANTHER" id="PTHR32322:SF2">
    <property type="entry name" value="EAMA DOMAIN-CONTAINING PROTEIN"/>
    <property type="match status" value="1"/>
</dbReference>
<feature type="transmembrane region" description="Helical" evidence="6">
    <location>
        <begin position="88"/>
        <end position="109"/>
    </location>
</feature>
<feature type="transmembrane region" description="Helical" evidence="6">
    <location>
        <begin position="116"/>
        <end position="133"/>
    </location>
</feature>
<evidence type="ECO:0000256" key="3">
    <source>
        <dbReference type="ARBA" id="ARBA00022692"/>
    </source>
</evidence>
<dbReference type="PANTHER" id="PTHR32322">
    <property type="entry name" value="INNER MEMBRANE TRANSPORTER"/>
    <property type="match status" value="1"/>
</dbReference>
<dbReference type="Pfam" id="PF00892">
    <property type="entry name" value="EamA"/>
    <property type="match status" value="1"/>
</dbReference>
<feature type="transmembrane region" description="Helical" evidence="6">
    <location>
        <begin position="28"/>
        <end position="49"/>
    </location>
</feature>
<evidence type="ECO:0000256" key="2">
    <source>
        <dbReference type="ARBA" id="ARBA00007362"/>
    </source>
</evidence>
<dbReference type="InterPro" id="IPR000620">
    <property type="entry name" value="EamA_dom"/>
</dbReference>
<evidence type="ECO:0000256" key="5">
    <source>
        <dbReference type="ARBA" id="ARBA00023136"/>
    </source>
</evidence>
<dbReference type="InterPro" id="IPR037185">
    <property type="entry name" value="EmrE-like"/>
</dbReference>
<dbReference type="PaxDb" id="289377-HL41_04490"/>
<comment type="subcellular location">
    <subcellularLocation>
        <location evidence="1">Membrane</location>
        <topology evidence="1">Multi-pass membrane protein</topology>
    </subcellularLocation>
</comment>
<dbReference type="eggNOG" id="COG2510">
    <property type="taxonomic scope" value="Bacteria"/>
</dbReference>
<protein>
    <recommendedName>
        <fullName evidence="7">EamA domain-containing protein</fullName>
    </recommendedName>
</protein>
<name>A0A075WZK2_9BACT</name>
<keyword evidence="3 6" id="KW-0812">Transmembrane</keyword>
<dbReference type="EMBL" id="CP008796">
    <property type="protein sequence ID" value="AIH04082.1"/>
    <property type="molecule type" value="Genomic_DNA"/>
</dbReference>
<evidence type="ECO:0000256" key="4">
    <source>
        <dbReference type="ARBA" id="ARBA00022989"/>
    </source>
</evidence>
<proteinExistence type="inferred from homology"/>
<keyword evidence="4 6" id="KW-1133">Transmembrane helix</keyword>
<dbReference type="Gene3D" id="1.10.3730.20">
    <property type="match status" value="1"/>
</dbReference>
<evidence type="ECO:0000313" key="9">
    <source>
        <dbReference type="Proteomes" id="UP000028481"/>
    </source>
</evidence>
<dbReference type="STRING" id="289377.HL41_04490"/>
<comment type="similarity">
    <text evidence="2">Belongs to the EamA transporter family.</text>
</comment>
<evidence type="ECO:0000259" key="7">
    <source>
        <dbReference type="Pfam" id="PF00892"/>
    </source>
</evidence>
<organism evidence="8 9">
    <name type="scientific">Thermodesulfobacterium commune DSM 2178</name>
    <dbReference type="NCBI Taxonomy" id="289377"/>
    <lineage>
        <taxon>Bacteria</taxon>
        <taxon>Pseudomonadati</taxon>
        <taxon>Thermodesulfobacteriota</taxon>
        <taxon>Thermodesulfobacteria</taxon>
        <taxon>Thermodesulfobacteriales</taxon>
        <taxon>Thermodesulfobacteriaceae</taxon>
        <taxon>Thermodesulfobacterium</taxon>
    </lineage>
</organism>